<dbReference type="PROSITE" id="PS00356">
    <property type="entry name" value="HTH_LACI_1"/>
    <property type="match status" value="1"/>
</dbReference>
<protein>
    <submittedName>
        <fullName evidence="5">LacI family DNA-binding transcriptional regulator</fullName>
    </submittedName>
</protein>
<name>A0ABP4MEF4_9ACTN</name>
<proteinExistence type="predicted"/>
<keyword evidence="2 5" id="KW-0238">DNA-binding</keyword>
<dbReference type="InterPro" id="IPR028082">
    <property type="entry name" value="Peripla_BP_I"/>
</dbReference>
<evidence type="ECO:0000259" key="4">
    <source>
        <dbReference type="PROSITE" id="PS50932"/>
    </source>
</evidence>
<accession>A0ABP4MEF4</accession>
<dbReference type="SUPFAM" id="SSF53822">
    <property type="entry name" value="Periplasmic binding protein-like I"/>
    <property type="match status" value="1"/>
</dbReference>
<dbReference type="CDD" id="cd01392">
    <property type="entry name" value="HTH_LacI"/>
    <property type="match status" value="1"/>
</dbReference>
<comment type="caution">
    <text evidence="5">The sequence shown here is derived from an EMBL/GenBank/DDBJ whole genome shotgun (WGS) entry which is preliminary data.</text>
</comment>
<dbReference type="InterPro" id="IPR046335">
    <property type="entry name" value="LacI/GalR-like_sensor"/>
</dbReference>
<dbReference type="InterPro" id="IPR000843">
    <property type="entry name" value="HTH_LacI"/>
</dbReference>
<evidence type="ECO:0000313" key="5">
    <source>
        <dbReference type="EMBL" id="GAA1542705.1"/>
    </source>
</evidence>
<keyword evidence="1" id="KW-0805">Transcription regulation</keyword>
<organism evidence="5 6">
    <name type="scientific">Dactylosporangium maewongense</name>
    <dbReference type="NCBI Taxonomy" id="634393"/>
    <lineage>
        <taxon>Bacteria</taxon>
        <taxon>Bacillati</taxon>
        <taxon>Actinomycetota</taxon>
        <taxon>Actinomycetes</taxon>
        <taxon>Micromonosporales</taxon>
        <taxon>Micromonosporaceae</taxon>
        <taxon>Dactylosporangium</taxon>
    </lineage>
</organism>
<evidence type="ECO:0000313" key="6">
    <source>
        <dbReference type="Proteomes" id="UP001501470"/>
    </source>
</evidence>
<dbReference type="EMBL" id="BAAAQD010000017">
    <property type="protein sequence ID" value="GAA1542705.1"/>
    <property type="molecule type" value="Genomic_DNA"/>
</dbReference>
<evidence type="ECO:0000256" key="3">
    <source>
        <dbReference type="ARBA" id="ARBA00023163"/>
    </source>
</evidence>
<keyword evidence="6" id="KW-1185">Reference proteome</keyword>
<dbReference type="InterPro" id="IPR010982">
    <property type="entry name" value="Lambda_DNA-bd_dom_sf"/>
</dbReference>
<evidence type="ECO:0000256" key="1">
    <source>
        <dbReference type="ARBA" id="ARBA00023015"/>
    </source>
</evidence>
<dbReference type="SMART" id="SM00354">
    <property type="entry name" value="HTH_LACI"/>
    <property type="match status" value="1"/>
</dbReference>
<dbReference type="RefSeq" id="WP_344507303.1">
    <property type="nucleotide sequence ID" value="NZ_BAAAQD010000017.1"/>
</dbReference>
<dbReference type="Pfam" id="PF13377">
    <property type="entry name" value="Peripla_BP_3"/>
    <property type="match status" value="1"/>
</dbReference>
<dbReference type="Proteomes" id="UP001501470">
    <property type="component" value="Unassembled WGS sequence"/>
</dbReference>
<feature type="domain" description="HTH lacI-type" evidence="4">
    <location>
        <begin position="5"/>
        <end position="49"/>
    </location>
</feature>
<dbReference type="PROSITE" id="PS50932">
    <property type="entry name" value="HTH_LACI_2"/>
    <property type="match status" value="1"/>
</dbReference>
<gene>
    <name evidence="5" type="ORF">GCM10009827_072850</name>
</gene>
<dbReference type="Gene3D" id="3.40.50.2300">
    <property type="match status" value="2"/>
</dbReference>
<dbReference type="SUPFAM" id="SSF47413">
    <property type="entry name" value="lambda repressor-like DNA-binding domains"/>
    <property type="match status" value="1"/>
</dbReference>
<sequence>MPRRATIRDLAHRSGVSIATVSRVLNGHANVAAGTRDRVLHAAGQLGWHGGRATDGDVVFVRCPYVLSDYFGLIVSSVVETAELHGMSVMMNAGKGAAGRSPLPALPDRPGVRGAVLILPPEPTEDLVMLRDRRFPFVVVDPRTAPPRDVVAISSAHFAGARSLMAHLVGLGHRRVGIIGGPREWSVNDGRLAGYVTPLIELGLLPPSELLRFVTEPNEAQGHAAACDLLDLPDPPTALVGFNDKIAVGILRAAAERGLRVPADLSVAGFDDIDVSRATHPMLTTVRQPLAELGRMAVTMLLRMIGGHELDALHVELATELVVRDSTAPPPSM</sequence>
<dbReference type="PANTHER" id="PTHR30146:SF153">
    <property type="entry name" value="LACTOSE OPERON REPRESSOR"/>
    <property type="match status" value="1"/>
</dbReference>
<reference evidence="6" key="1">
    <citation type="journal article" date="2019" name="Int. J. Syst. Evol. Microbiol.">
        <title>The Global Catalogue of Microorganisms (GCM) 10K type strain sequencing project: providing services to taxonomists for standard genome sequencing and annotation.</title>
        <authorList>
            <consortium name="The Broad Institute Genomics Platform"/>
            <consortium name="The Broad Institute Genome Sequencing Center for Infectious Disease"/>
            <person name="Wu L."/>
            <person name="Ma J."/>
        </authorList>
    </citation>
    <scope>NUCLEOTIDE SEQUENCE [LARGE SCALE GENOMIC DNA]</scope>
    <source>
        <strain evidence="6">JCM 15933</strain>
    </source>
</reference>
<dbReference type="PANTHER" id="PTHR30146">
    <property type="entry name" value="LACI-RELATED TRANSCRIPTIONAL REPRESSOR"/>
    <property type="match status" value="1"/>
</dbReference>
<dbReference type="PRINTS" id="PR00036">
    <property type="entry name" value="HTHLACI"/>
</dbReference>
<dbReference type="GO" id="GO:0003677">
    <property type="term" value="F:DNA binding"/>
    <property type="evidence" value="ECO:0007669"/>
    <property type="project" value="UniProtKB-KW"/>
</dbReference>
<dbReference type="Pfam" id="PF00356">
    <property type="entry name" value="LacI"/>
    <property type="match status" value="1"/>
</dbReference>
<evidence type="ECO:0000256" key="2">
    <source>
        <dbReference type="ARBA" id="ARBA00023125"/>
    </source>
</evidence>
<dbReference type="Gene3D" id="1.10.260.40">
    <property type="entry name" value="lambda repressor-like DNA-binding domains"/>
    <property type="match status" value="1"/>
</dbReference>
<keyword evidence="3" id="KW-0804">Transcription</keyword>